<sequence>MWLCSSFQLVYEIWKVRNNQRFGNKAPSLVDIISSAKAKIQLKCSICPGFVSNADGHVLSLLGIKPHLRKAPHVTSCTWRPPSSLWIKVNTNGCSNGNPGAGACSVVKDDTANKGSDFMEQRNRLKDKGYEKRKQRLGLVGMVETIRKFDEDEVVNEAGVERDVGLLLMVRPAFVSIIDDVKPERDEEECYVAPKFDKEVVSGKGDTTEVQRTTMVVRLMCLIPRAAFATIIDVDEQVVDEGVEVPTELQITEEETQNSKGVAID</sequence>
<keyword evidence="2" id="KW-1185">Reference proteome</keyword>
<proteinExistence type="predicted"/>
<protein>
    <submittedName>
        <fullName evidence="1">Uncharacterized protein</fullName>
    </submittedName>
</protein>
<accession>A0AA39RPC1</accession>
<dbReference type="AlphaFoldDB" id="A0AA39RPC1"/>
<reference evidence="1" key="1">
    <citation type="journal article" date="2022" name="Plant J.">
        <title>Strategies of tolerance reflected in two North American maple genomes.</title>
        <authorList>
            <person name="McEvoy S.L."/>
            <person name="Sezen U.U."/>
            <person name="Trouern-Trend A."/>
            <person name="McMahon S.M."/>
            <person name="Schaberg P.G."/>
            <person name="Yang J."/>
            <person name="Wegrzyn J.L."/>
            <person name="Swenson N.G."/>
        </authorList>
    </citation>
    <scope>NUCLEOTIDE SEQUENCE</scope>
    <source>
        <strain evidence="1">NS2018</strain>
    </source>
</reference>
<organism evidence="1 2">
    <name type="scientific">Acer saccharum</name>
    <name type="common">Sugar maple</name>
    <dbReference type="NCBI Taxonomy" id="4024"/>
    <lineage>
        <taxon>Eukaryota</taxon>
        <taxon>Viridiplantae</taxon>
        <taxon>Streptophyta</taxon>
        <taxon>Embryophyta</taxon>
        <taxon>Tracheophyta</taxon>
        <taxon>Spermatophyta</taxon>
        <taxon>Magnoliopsida</taxon>
        <taxon>eudicotyledons</taxon>
        <taxon>Gunneridae</taxon>
        <taxon>Pentapetalae</taxon>
        <taxon>rosids</taxon>
        <taxon>malvids</taxon>
        <taxon>Sapindales</taxon>
        <taxon>Sapindaceae</taxon>
        <taxon>Hippocastanoideae</taxon>
        <taxon>Acereae</taxon>
        <taxon>Acer</taxon>
    </lineage>
</organism>
<evidence type="ECO:0000313" key="2">
    <source>
        <dbReference type="Proteomes" id="UP001168877"/>
    </source>
</evidence>
<dbReference type="EMBL" id="JAUESC010000386">
    <property type="protein sequence ID" value="KAK0575745.1"/>
    <property type="molecule type" value="Genomic_DNA"/>
</dbReference>
<gene>
    <name evidence="1" type="ORF">LWI29_006215</name>
</gene>
<name>A0AA39RPC1_ACESA</name>
<reference evidence="1" key="2">
    <citation type="submission" date="2023-06" db="EMBL/GenBank/DDBJ databases">
        <authorList>
            <person name="Swenson N.G."/>
            <person name="Wegrzyn J.L."/>
            <person name="Mcevoy S.L."/>
        </authorList>
    </citation>
    <scope>NUCLEOTIDE SEQUENCE</scope>
    <source>
        <strain evidence="1">NS2018</strain>
        <tissue evidence="1">Leaf</tissue>
    </source>
</reference>
<comment type="caution">
    <text evidence="1">The sequence shown here is derived from an EMBL/GenBank/DDBJ whole genome shotgun (WGS) entry which is preliminary data.</text>
</comment>
<evidence type="ECO:0000313" key="1">
    <source>
        <dbReference type="EMBL" id="KAK0575745.1"/>
    </source>
</evidence>
<dbReference type="Proteomes" id="UP001168877">
    <property type="component" value="Unassembled WGS sequence"/>
</dbReference>